<dbReference type="Proteomes" id="UP000774958">
    <property type="component" value="Unassembled WGS sequence"/>
</dbReference>
<dbReference type="RefSeq" id="WP_050667302.1">
    <property type="nucleotide sequence ID" value="NZ_CDDB01000074.1"/>
</dbReference>
<dbReference type="Pfam" id="PF04351">
    <property type="entry name" value="PilP"/>
    <property type="match status" value="1"/>
</dbReference>
<dbReference type="PROSITE" id="PS51257">
    <property type="entry name" value="PROKAR_LIPOPROTEIN"/>
    <property type="match status" value="1"/>
</dbReference>
<organism evidence="1 2">
    <name type="scientific">Aeromonas schubertii</name>
    <dbReference type="NCBI Taxonomy" id="652"/>
    <lineage>
        <taxon>Bacteria</taxon>
        <taxon>Pseudomonadati</taxon>
        <taxon>Pseudomonadota</taxon>
        <taxon>Gammaproteobacteria</taxon>
        <taxon>Aeromonadales</taxon>
        <taxon>Aeromonadaceae</taxon>
        <taxon>Aeromonas</taxon>
    </lineage>
</organism>
<proteinExistence type="predicted"/>
<gene>
    <name evidence="1" type="ORF">LA374_05235</name>
</gene>
<dbReference type="PIRSF" id="PIRSF016481">
    <property type="entry name" value="Pilus_assembly_PilP"/>
    <property type="match status" value="1"/>
</dbReference>
<reference evidence="1 2" key="1">
    <citation type="submission" date="2021-09" db="EMBL/GenBank/DDBJ databases">
        <title>Aeromonas schubertii isolated from Asian sea bass.</title>
        <authorList>
            <person name="Pinpimai K."/>
        </authorList>
    </citation>
    <scope>NUCLEOTIDE SEQUENCE [LARGE SCALE GENOMIC DNA]</scope>
    <source>
        <strain evidence="1 2">CHULA2021a</strain>
    </source>
</reference>
<protein>
    <submittedName>
        <fullName evidence="1">Pilus assembly protein PilP</fullName>
    </submittedName>
</protein>
<name>A0ABS7V9H7_9GAMM</name>
<sequence>MNSGRGVSLFLLGALLTGCDGVSDVEGYIAEVRARPPAPIEPLPEVKPFVPMTYQAGDERSPFIQPQPEQGSAVAEVKPECRREEQERAKEMLEQYGLENLAMTGSVGLKGQLWALITTPDGQVVRVGLDQHMGLNNGRVIRISRRAVDLIETVPDGKGCWVTRDTRLAMAGTN</sequence>
<accession>A0ABS7V9H7</accession>
<dbReference type="EMBL" id="JAIRBT010000005">
    <property type="protein sequence ID" value="MBZ6065616.1"/>
    <property type="molecule type" value="Genomic_DNA"/>
</dbReference>
<evidence type="ECO:0000313" key="2">
    <source>
        <dbReference type="Proteomes" id="UP000774958"/>
    </source>
</evidence>
<evidence type="ECO:0000313" key="1">
    <source>
        <dbReference type="EMBL" id="MBZ6065616.1"/>
    </source>
</evidence>
<dbReference type="InterPro" id="IPR007446">
    <property type="entry name" value="PilP"/>
</dbReference>
<comment type="caution">
    <text evidence="1">The sequence shown here is derived from an EMBL/GenBank/DDBJ whole genome shotgun (WGS) entry which is preliminary data.</text>
</comment>
<dbReference type="Gene3D" id="2.30.30.830">
    <property type="match status" value="1"/>
</dbReference>
<keyword evidence="2" id="KW-1185">Reference proteome</keyword>